<reference evidence="19" key="2">
    <citation type="submission" date="2012-04" db="EMBL/GenBank/DDBJ databases">
        <title>Complete genome sequence of Providencia stuartii clinical isolate MRSN 2154.</title>
        <authorList>
            <person name="Clifford R.J."/>
            <person name="Hang J."/>
            <person name="Riley M.C."/>
            <person name="Onmus-Leone F."/>
            <person name="Kuschner R.A."/>
            <person name="Lesho E.P."/>
            <person name="Waterman P.E."/>
        </authorList>
    </citation>
    <scope>NUCLEOTIDE SEQUENCE [LARGE SCALE GENOMIC DNA]</scope>
    <source>
        <strain evidence="19">MRSN 2154</strain>
    </source>
</reference>
<dbReference type="InterPro" id="IPR036291">
    <property type="entry name" value="NAD(P)-bd_dom_sf"/>
</dbReference>
<evidence type="ECO:0000256" key="2">
    <source>
        <dbReference type="ARBA" id="ARBA00007005"/>
    </source>
</evidence>
<dbReference type="GO" id="GO:0070403">
    <property type="term" value="F:NAD+ binding"/>
    <property type="evidence" value="ECO:0007669"/>
    <property type="project" value="InterPro"/>
</dbReference>
<evidence type="ECO:0000313" key="18">
    <source>
        <dbReference type="EMBL" id="AFH92428.1"/>
    </source>
</evidence>
<dbReference type="Pfam" id="PF00378">
    <property type="entry name" value="ECH_1"/>
    <property type="match status" value="1"/>
</dbReference>
<evidence type="ECO:0000256" key="6">
    <source>
        <dbReference type="ARBA" id="ARBA00022832"/>
    </source>
</evidence>
<keyword evidence="12 18" id="KW-0456">Lyase</keyword>
<dbReference type="InterPro" id="IPR018376">
    <property type="entry name" value="Enoyl-CoA_hyd/isom_CS"/>
</dbReference>
<keyword evidence="11" id="KW-0413">Isomerase</keyword>
<dbReference type="PATRIC" id="fig|1157951.4.peg.530"/>
<keyword evidence="10" id="KW-0443">Lipid metabolism</keyword>
<evidence type="ECO:0000256" key="14">
    <source>
        <dbReference type="ARBA" id="ARBA00049556"/>
    </source>
</evidence>
<evidence type="ECO:0000256" key="12">
    <source>
        <dbReference type="ARBA" id="ARBA00023239"/>
    </source>
</evidence>
<dbReference type="InterPro" id="IPR050136">
    <property type="entry name" value="FA_oxidation_alpha_subunit"/>
</dbReference>
<feature type="domain" description="3-hydroxyacyl-CoA dehydrogenase C-terminal" evidence="16">
    <location>
        <begin position="503"/>
        <end position="596"/>
    </location>
</feature>
<proteinExistence type="inferred from homology"/>
<protein>
    <recommendedName>
        <fullName evidence="4">enoyl-CoA hydratase</fullName>
        <ecNumber evidence="4">4.2.1.17</ecNumber>
    </recommendedName>
</protein>
<comment type="similarity">
    <text evidence="3">In the N-terminal section; belongs to the enoyl-CoA hydratase/isomerase family.</text>
</comment>
<evidence type="ECO:0000313" key="19">
    <source>
        <dbReference type="Proteomes" id="UP000005012"/>
    </source>
</evidence>
<dbReference type="AlphaFoldDB" id="A0A140NIF0"/>
<dbReference type="OrthoDB" id="5389341at2"/>
<dbReference type="PANTHER" id="PTHR43612:SF3">
    <property type="entry name" value="TRIFUNCTIONAL ENZYME SUBUNIT ALPHA, MITOCHONDRIAL"/>
    <property type="match status" value="1"/>
</dbReference>
<keyword evidence="5" id="KW-0963">Cytoplasm</keyword>
<dbReference type="NCBIfam" id="NF008363">
    <property type="entry name" value="PRK11154.1"/>
    <property type="match status" value="1"/>
</dbReference>
<dbReference type="InterPro" id="IPR008927">
    <property type="entry name" value="6-PGluconate_DH-like_C_sf"/>
</dbReference>
<evidence type="ECO:0000256" key="4">
    <source>
        <dbReference type="ARBA" id="ARBA00012076"/>
    </source>
</evidence>
<dbReference type="PANTHER" id="PTHR43612">
    <property type="entry name" value="TRIFUNCTIONAL ENZYME SUBUNIT ALPHA"/>
    <property type="match status" value="1"/>
</dbReference>
<evidence type="ECO:0000256" key="1">
    <source>
        <dbReference type="ARBA" id="ARBA00005005"/>
    </source>
</evidence>
<dbReference type="Proteomes" id="UP000005012">
    <property type="component" value="Chromosome"/>
</dbReference>
<dbReference type="NCBIfam" id="TIGR02440">
    <property type="entry name" value="FadJ"/>
    <property type="match status" value="1"/>
</dbReference>
<evidence type="ECO:0000256" key="3">
    <source>
        <dbReference type="ARBA" id="ARBA00008750"/>
    </source>
</evidence>
<dbReference type="SUPFAM" id="SSF48179">
    <property type="entry name" value="6-phosphogluconate dehydrogenase C-terminal domain-like"/>
    <property type="match status" value="2"/>
</dbReference>
<evidence type="ECO:0000259" key="16">
    <source>
        <dbReference type="Pfam" id="PF00725"/>
    </source>
</evidence>
<dbReference type="GeneID" id="93518732"/>
<dbReference type="RefSeq" id="WP_014656291.1">
    <property type="nucleotide sequence ID" value="NC_017731.1"/>
</dbReference>
<feature type="domain" description="3-hydroxyacyl-CoA dehydrogenase NAD binding" evidence="17">
    <location>
        <begin position="321"/>
        <end position="500"/>
    </location>
</feature>
<dbReference type="Pfam" id="PF00725">
    <property type="entry name" value="3HCDH"/>
    <property type="match status" value="2"/>
</dbReference>
<evidence type="ECO:0000259" key="17">
    <source>
        <dbReference type="Pfam" id="PF02737"/>
    </source>
</evidence>
<keyword evidence="9" id="KW-0520">NAD</keyword>
<dbReference type="InterPro" id="IPR006176">
    <property type="entry name" value="3-OHacyl-CoA_DH_NAD-bd"/>
</dbReference>
<dbReference type="HOGENOM" id="CLU_009834_16_2_6"/>
<evidence type="ECO:0000256" key="5">
    <source>
        <dbReference type="ARBA" id="ARBA00022490"/>
    </source>
</evidence>
<dbReference type="GO" id="GO:0006635">
    <property type="term" value="P:fatty acid beta-oxidation"/>
    <property type="evidence" value="ECO:0007669"/>
    <property type="project" value="UniProtKB-UniPathway"/>
</dbReference>
<evidence type="ECO:0000256" key="9">
    <source>
        <dbReference type="ARBA" id="ARBA00023027"/>
    </source>
</evidence>
<keyword evidence="13" id="KW-0511">Multifunctional enzyme</keyword>
<evidence type="ECO:0000256" key="13">
    <source>
        <dbReference type="ARBA" id="ARBA00023268"/>
    </source>
</evidence>
<dbReference type="Pfam" id="PF02737">
    <property type="entry name" value="3HCDH_N"/>
    <property type="match status" value="1"/>
</dbReference>
<dbReference type="UniPathway" id="UPA00659"/>
<evidence type="ECO:0000256" key="11">
    <source>
        <dbReference type="ARBA" id="ARBA00023235"/>
    </source>
</evidence>
<keyword evidence="7" id="KW-0442">Lipid degradation</keyword>
<evidence type="ECO:0000256" key="8">
    <source>
        <dbReference type="ARBA" id="ARBA00023002"/>
    </source>
</evidence>
<organism evidence="18 19">
    <name type="scientific">Providencia stuartii (strain MRSN 2154)</name>
    <dbReference type="NCBI Taxonomy" id="1157951"/>
    <lineage>
        <taxon>Bacteria</taxon>
        <taxon>Pseudomonadati</taxon>
        <taxon>Pseudomonadota</taxon>
        <taxon>Gammaproteobacteria</taxon>
        <taxon>Enterobacterales</taxon>
        <taxon>Morganellaceae</taxon>
        <taxon>Providencia</taxon>
    </lineage>
</organism>
<comment type="similarity">
    <text evidence="15">Belongs to the enoyl-CoA hydratase/isomerase family.</text>
</comment>
<comment type="similarity">
    <text evidence="2">In the central section; belongs to the 3-hydroxyacyl-CoA dehydrogenase family.</text>
</comment>
<dbReference type="SUPFAM" id="SSF52096">
    <property type="entry name" value="ClpP/crotonase"/>
    <property type="match status" value="1"/>
</dbReference>
<dbReference type="CDD" id="cd06558">
    <property type="entry name" value="crotonase-like"/>
    <property type="match status" value="1"/>
</dbReference>
<dbReference type="Gene3D" id="3.90.226.10">
    <property type="entry name" value="2-enoyl-CoA Hydratase, Chain A, domain 1"/>
    <property type="match status" value="1"/>
</dbReference>
<dbReference type="InterPro" id="IPR006180">
    <property type="entry name" value="3-OHacyl-CoA_DH_CS"/>
</dbReference>
<dbReference type="GO" id="GO:0004300">
    <property type="term" value="F:enoyl-CoA hydratase activity"/>
    <property type="evidence" value="ECO:0007669"/>
    <property type="project" value="UniProtKB-EC"/>
</dbReference>
<dbReference type="GO" id="GO:0008692">
    <property type="term" value="F:3-hydroxybutyryl-CoA epimerase activity"/>
    <property type="evidence" value="ECO:0007669"/>
    <property type="project" value="InterPro"/>
</dbReference>
<dbReference type="KEGG" id="psi:S70_02675"/>
<evidence type="ECO:0000256" key="7">
    <source>
        <dbReference type="ARBA" id="ARBA00022963"/>
    </source>
</evidence>
<dbReference type="PROSITE" id="PS00067">
    <property type="entry name" value="3HCDH"/>
    <property type="match status" value="1"/>
</dbReference>
<dbReference type="EC" id="4.2.1.17" evidence="4"/>
<accession>A0A140NIF0</accession>
<dbReference type="Gene3D" id="1.10.1040.50">
    <property type="match status" value="1"/>
</dbReference>
<dbReference type="SUPFAM" id="SSF51735">
    <property type="entry name" value="NAD(P)-binding Rossmann-fold domains"/>
    <property type="match status" value="1"/>
</dbReference>
<dbReference type="InterPro" id="IPR029045">
    <property type="entry name" value="ClpP/crotonase-like_dom_sf"/>
</dbReference>
<dbReference type="GO" id="GO:0016509">
    <property type="term" value="F:long-chain (3S)-3-hydroxyacyl-CoA dehydrogenase (NAD+) activity"/>
    <property type="evidence" value="ECO:0007669"/>
    <property type="project" value="TreeGrafter"/>
</dbReference>
<dbReference type="FunFam" id="3.40.50.720:FF:000009">
    <property type="entry name" value="Fatty oxidation complex, alpha subunit"/>
    <property type="match status" value="1"/>
</dbReference>
<dbReference type="EMBL" id="CP003488">
    <property type="protein sequence ID" value="AFH92428.1"/>
    <property type="molecule type" value="Genomic_DNA"/>
</dbReference>
<evidence type="ECO:0000256" key="15">
    <source>
        <dbReference type="RuleBase" id="RU003707"/>
    </source>
</evidence>
<dbReference type="Gene3D" id="3.40.50.720">
    <property type="entry name" value="NAD(P)-binding Rossmann-like Domain"/>
    <property type="match status" value="1"/>
</dbReference>
<keyword evidence="6" id="KW-0276">Fatty acid metabolism</keyword>
<dbReference type="FunFam" id="3.90.226.10:FF:000011">
    <property type="entry name" value="Fatty acid oxidation complex subunit alpha"/>
    <property type="match status" value="1"/>
</dbReference>
<comment type="pathway">
    <text evidence="1">Lipid metabolism; fatty acid beta-oxidation.</text>
</comment>
<keyword evidence="8" id="KW-0560">Oxidoreductase</keyword>
<dbReference type="PROSITE" id="PS00166">
    <property type="entry name" value="ENOYL_COA_HYDRATASE"/>
    <property type="match status" value="1"/>
</dbReference>
<dbReference type="InterPro" id="IPR006108">
    <property type="entry name" value="3HC_DH_C"/>
</dbReference>
<gene>
    <name evidence="18" type="primary">fadJ</name>
    <name evidence="18" type="ordered locus">S70_02675</name>
</gene>
<dbReference type="InterPro" id="IPR001753">
    <property type="entry name" value="Enoyl-CoA_hydra/iso"/>
</dbReference>
<evidence type="ECO:0000256" key="10">
    <source>
        <dbReference type="ARBA" id="ARBA00023098"/>
    </source>
</evidence>
<reference evidence="18 19" key="1">
    <citation type="journal article" date="2012" name="J. Bacteriol.">
        <title>Complete Genome Sequence of Providencia stuartii Clinical Isolate MRSN 2154.</title>
        <authorList>
            <person name="Clifford R.J."/>
            <person name="Hang J."/>
            <person name="Riley M.C."/>
            <person name="Onmus-Leone F."/>
            <person name="Kuschner R.A."/>
            <person name="Lesho E.P."/>
            <person name="Waterman P.E."/>
        </authorList>
    </citation>
    <scope>NUCLEOTIDE SEQUENCE [LARGE SCALE GENOMIC DNA]</scope>
    <source>
        <strain evidence="18 19">MRSN 2154</strain>
    </source>
</reference>
<feature type="domain" description="3-hydroxyacyl-CoA dehydrogenase C-terminal" evidence="16">
    <location>
        <begin position="636"/>
        <end position="721"/>
    </location>
</feature>
<name>A0A140NIF0_PROSM</name>
<dbReference type="InterPro" id="IPR012802">
    <property type="entry name" value="FadJ"/>
</dbReference>
<sequence>MTHHSETGVQAGLVHEAFRLEVHAQTVGVIFIDVPNEKVNTLKAEFAQQFLSILQQAQSTPGLKGLVITSGKKDSFIAGADISMIANCQSKEQASELSREGHLLFEKLENYPLPIVAAIHGACLGGGLELALACHVRVCSNDDKTRLGLPEVQLGLLPGSGGTQRLPKLIGIPNALDMMLTGKQLRAKQALKMGLVDDVVPETILLDVAIAMAKKGKIQRAPIHWQHRLLSSNLLRNKVFSSAKQTVMRKTKGHYPAPEKIIQVVKTGVEKGAKAGYEAEAKAFGELVMTPESAALRSLFFATTALKNETGSSAKPLAFKQIGVLGGGLMGGGIAFVTAMKGDLPVRIKDINEKGITHSLRYSWDLLTQRVNKRRMLARERNAVMAKISGTLNYQGFEHADIVVEAVFEDLSLKQKMVAEVQEVTHGKAIFASNTSSLPIHQIAENAAHPEKVIGLHYFSPVDKMPLVEVIPHQQTDAETIATVVAFAKRQGKTAIVVGDDAGFYVNRILAPYLCEAAECLMSGESIEHIDSALVDFGFPVGPFNLLDEVGIDVGTKILPILVNRFGDRFKAPELLDKVNKDDRKGKKNGKGFYLYGHQPTSKLMFWKKSKKRQVDSSIYSLIGIQPQNHLSKIDIAERCVMLMLNEAVRCLDENIIQNARDGDIGAVFGIGFPPFFGGPFRYMDNLGIQKTVDTMNQLAERYGDKFRPCERLCQMAQTNETFFPANKS</sequence>
<comment type="catalytic activity">
    <reaction evidence="14">
        <text>a (3S)-3-hydroxyacyl-CoA + NAD(+) = a 3-oxoacyl-CoA + NADH + H(+)</text>
        <dbReference type="Rhea" id="RHEA:22432"/>
        <dbReference type="ChEBI" id="CHEBI:15378"/>
        <dbReference type="ChEBI" id="CHEBI:57318"/>
        <dbReference type="ChEBI" id="CHEBI:57540"/>
        <dbReference type="ChEBI" id="CHEBI:57945"/>
        <dbReference type="ChEBI" id="CHEBI:90726"/>
        <dbReference type="EC" id="1.1.1.35"/>
    </reaction>
</comment>